<accession>D1PYU6</accession>
<reference evidence="2 3" key="1">
    <citation type="submission" date="2009-10" db="EMBL/GenBank/DDBJ databases">
        <authorList>
            <person name="Qin X."/>
            <person name="Bachman B."/>
            <person name="Battles P."/>
            <person name="Bell A."/>
            <person name="Bess C."/>
            <person name="Bickham C."/>
            <person name="Chaboub L."/>
            <person name="Chen D."/>
            <person name="Coyle M."/>
            <person name="Deiros D.R."/>
            <person name="Dinh H."/>
            <person name="Forbes L."/>
            <person name="Fowler G."/>
            <person name="Francisco L."/>
            <person name="Fu Q."/>
            <person name="Gubbala S."/>
            <person name="Hale W."/>
            <person name="Han Y."/>
            <person name="Hemphill L."/>
            <person name="Highlander S.K."/>
            <person name="Hirani K."/>
            <person name="Hogues M."/>
            <person name="Jackson L."/>
            <person name="Jakkamsetti A."/>
            <person name="Javaid M."/>
            <person name="Jiang H."/>
            <person name="Korchina V."/>
            <person name="Kovar C."/>
            <person name="Lara F."/>
            <person name="Lee S."/>
            <person name="Mata R."/>
            <person name="Mathew T."/>
            <person name="Moen C."/>
            <person name="Morales K."/>
            <person name="Munidasa M."/>
            <person name="Nazareth L."/>
            <person name="Ngo R."/>
            <person name="Nguyen L."/>
            <person name="Okwuonu G."/>
            <person name="Ongeri F."/>
            <person name="Patil S."/>
            <person name="Petrosino J."/>
            <person name="Pham C."/>
            <person name="Pham P."/>
            <person name="Pu L.-L."/>
            <person name="Puazo M."/>
            <person name="Raj R."/>
            <person name="Reid J."/>
            <person name="Rouhana J."/>
            <person name="Saada N."/>
            <person name="Shang Y."/>
            <person name="Simmons D."/>
            <person name="Thornton R."/>
            <person name="Warren J."/>
            <person name="Weissenberger G."/>
            <person name="Zhang J."/>
            <person name="Zhang L."/>
            <person name="Zhou C."/>
            <person name="Zhu D."/>
            <person name="Muzny D."/>
            <person name="Worley K."/>
            <person name="Gibbs R."/>
        </authorList>
    </citation>
    <scope>NUCLEOTIDE SEQUENCE [LARGE SCALE GENOMIC DNA]</scope>
    <source>
        <strain evidence="2 3">DSM 17361</strain>
    </source>
</reference>
<organism evidence="2 3">
    <name type="scientific">Hallella bergensis DSM 17361</name>
    <dbReference type="NCBI Taxonomy" id="585502"/>
    <lineage>
        <taxon>Bacteria</taxon>
        <taxon>Pseudomonadati</taxon>
        <taxon>Bacteroidota</taxon>
        <taxon>Bacteroidia</taxon>
        <taxon>Bacteroidales</taxon>
        <taxon>Prevotellaceae</taxon>
        <taxon>Hallella</taxon>
    </lineage>
</organism>
<keyword evidence="3" id="KW-1185">Reference proteome</keyword>
<dbReference type="Proteomes" id="UP000003160">
    <property type="component" value="Unassembled WGS sequence"/>
</dbReference>
<dbReference type="RefSeq" id="WP_007174234.1">
    <property type="nucleotide sequence ID" value="NZ_GG704781.1"/>
</dbReference>
<feature type="signal peptide" evidence="1">
    <location>
        <begin position="1"/>
        <end position="20"/>
    </location>
</feature>
<dbReference type="InterPro" id="IPR043741">
    <property type="entry name" value="DUF5686"/>
</dbReference>
<evidence type="ECO:0000256" key="1">
    <source>
        <dbReference type="SAM" id="SignalP"/>
    </source>
</evidence>
<evidence type="ECO:0000313" key="2">
    <source>
        <dbReference type="EMBL" id="EFA43453.1"/>
    </source>
</evidence>
<sequence>MKRSLFIACLTLSVFLPATADESPRPDIIQRIYQYASTVDTSMASGNTTYSYTRFKLNVERKNPTLLLVPSVYAIAHSGQREYVGETYSRITIRHFGDYEAKQQLRITTVPHRWHTMKAVVKYLTPYIYNETVIEDYLLSPFNRKNRKFYHYTADTLREGTIHITYKPKRNNTQLVTGDALADPVTGQILKCSFAGEYDMVNFWLTLYMGRKGYQTLLPEKCNLRTRFRFIRSKVTGSYVAYYNLPQMLTDSIEDENDYEKMCFVRPDTLDQYSENLYKAMFAKQRDRDSARAASNGQTRKNNWVKKVMWDMIGDNLLNRVKTNFGMNNQGYIRLNPILNPLYMGYDHRRGFTYKFDLRFAYQFSSNSELSSRLKAGYAFKQKQFYYRIPVFLYYNKRRNGFIKLEIGNGNHIGSLSVRRDVEKEIPDTTGMNLPSFDLLNEFKQTDIRLMTNYELSDYVGLQFGALYQKRVAVNKAAFEALGYQWVYRSFAPLVQIQVRPWGWNGPTFTADYDRSIRSVFKSNTAYERLEFNAEYIHRLHKLKSVQMRVGTGFYTWKDKRAYFLNYENFQENNLPGGWNDDWSGEFELLRSDTYNTSEYYIRSNVTYESPLLLLSWIPKLGHFMEMERIYLSILDVKNIHPYVEVGYGFTTRLFSCGMFVSNGKGNRVFGCKFGFELFRHW</sequence>
<comment type="caution">
    <text evidence="2">The sequence shown here is derived from an EMBL/GenBank/DDBJ whole genome shotgun (WGS) entry which is preliminary data.</text>
</comment>
<feature type="chain" id="PRO_5003026071" description="Outer membrane protein, OMP85 family" evidence="1">
    <location>
        <begin position="21"/>
        <end position="682"/>
    </location>
</feature>
<dbReference type="AlphaFoldDB" id="D1PYU6"/>
<gene>
    <name evidence="2" type="ORF">HMPREF0645_2131</name>
</gene>
<dbReference type="HOGENOM" id="CLU_021511_0_0_10"/>
<dbReference type="OrthoDB" id="983143at2"/>
<dbReference type="EMBL" id="ACKS01000080">
    <property type="protein sequence ID" value="EFA43453.1"/>
    <property type="molecule type" value="Genomic_DNA"/>
</dbReference>
<keyword evidence="1" id="KW-0732">Signal</keyword>
<dbReference type="Pfam" id="PF18939">
    <property type="entry name" value="DUF5686"/>
    <property type="match status" value="2"/>
</dbReference>
<evidence type="ECO:0000313" key="3">
    <source>
        <dbReference type="Proteomes" id="UP000003160"/>
    </source>
</evidence>
<name>D1PYU6_9BACT</name>
<proteinExistence type="predicted"/>
<evidence type="ECO:0008006" key="4">
    <source>
        <dbReference type="Google" id="ProtNLM"/>
    </source>
</evidence>
<protein>
    <recommendedName>
        <fullName evidence="4">Outer membrane protein, OMP85 family</fullName>
    </recommendedName>
</protein>
<dbReference type="eggNOG" id="ENOG502Z8XQ">
    <property type="taxonomic scope" value="Bacteria"/>
</dbReference>